<keyword evidence="1" id="KW-0175">Coiled coil</keyword>
<sequence>MSKQRFIGPVFVEFRDALKKNDLKSARRLKQELQNLYKKKPKLPPFHRAAEMLYDSKAGKETEAITEARYLAKLPDLYAEIAQSVIDTFENFNYPEELIEYLDDVHKRFKNDRNTTEKLFTHLLLVSRFNQAQVVAMELYRIKKSSQHALYAAAAAFLRARSVDDEIKKFQQYNLNPNEIENLKKQRQLYYNFAIKLVTQSDDKCMDGIQIIVESFIELEQYDNAIAALNENKENTFSANEIIYYRLMIKCLEQKEKSQDEENQIAELALKVIEEINPDSIDEWWLIVKYHADPNQIIDKYIDKYRGAFLAKIEYELKQILNKNDIENHINRFNQLVLDYSNKYANKPFVFDDLLPYFVSKKENQNDLVKPVLSIISILSNNSTFNSPFVSAVTDEMRNKLIDILKSSNDFTIRSYTNGKVLATEKETQFIKNALQTKENIDNENSKILPVYLQYMIRQFNHMHDLNYLYYPISLFFKLNEKQGECQQHFSQAVLTNDSLNFEFENSFLNKESMAILVRASGFLGLTRLQRDIFFASLRVDGIQLLSLAPMIVPDLIRNWDLLLLSEYQQRVGEFTRVSLKMIMTLFTIIPGFNQKNFFASFDLIQFKKDLEMNEVSYFFVLLGFLLNGAISLNLSEDVSSIFVSHEDKSEINVDPGMMSINEFNFKKVAPYQKEFVDRYYGKYDTTIFPLYFNDDELQQSIFPTKNLIESKSSSLSSNLVNMNQLLFELNSLVNLIFILKTEKEKSILTKNSNNNNAQTSSDLNDILNFVENSLICKNWNVVSEFAKSGKLESYNDDCELSFLQVLALVAIAAISRKEKKNEIKEIVEKEGKKVINRLMEKIGNKVSSDYSDDFVNGDIAQAWKDTVANSLFDNQIKAVNYTIDHLKAAL</sequence>
<reference evidence="2 3" key="1">
    <citation type="submission" date="2024-04" db="EMBL/GenBank/DDBJ databases">
        <title>Tritrichomonas musculus Genome.</title>
        <authorList>
            <person name="Alves-Ferreira E."/>
            <person name="Grigg M."/>
            <person name="Lorenzi H."/>
            <person name="Galac M."/>
        </authorList>
    </citation>
    <scope>NUCLEOTIDE SEQUENCE [LARGE SCALE GENOMIC DNA]</scope>
    <source>
        <strain evidence="2 3">EAF2021</strain>
    </source>
</reference>
<dbReference type="EMBL" id="JAPFFF010000001">
    <property type="protein sequence ID" value="KAK8899354.1"/>
    <property type="molecule type" value="Genomic_DNA"/>
</dbReference>
<accession>A0ABR2L7L1</accession>
<name>A0ABR2L7L1_9EUKA</name>
<proteinExistence type="predicted"/>
<evidence type="ECO:0000313" key="2">
    <source>
        <dbReference type="EMBL" id="KAK8899354.1"/>
    </source>
</evidence>
<keyword evidence="3" id="KW-1185">Reference proteome</keyword>
<evidence type="ECO:0000313" key="3">
    <source>
        <dbReference type="Proteomes" id="UP001470230"/>
    </source>
</evidence>
<gene>
    <name evidence="2" type="ORF">M9Y10_001668</name>
</gene>
<protein>
    <submittedName>
        <fullName evidence="2">Uncharacterized protein</fullName>
    </submittedName>
</protein>
<organism evidence="2 3">
    <name type="scientific">Tritrichomonas musculus</name>
    <dbReference type="NCBI Taxonomy" id="1915356"/>
    <lineage>
        <taxon>Eukaryota</taxon>
        <taxon>Metamonada</taxon>
        <taxon>Parabasalia</taxon>
        <taxon>Tritrichomonadida</taxon>
        <taxon>Tritrichomonadidae</taxon>
        <taxon>Tritrichomonas</taxon>
    </lineage>
</organism>
<feature type="coiled-coil region" evidence="1">
    <location>
        <begin position="219"/>
        <end position="271"/>
    </location>
</feature>
<dbReference type="Proteomes" id="UP001470230">
    <property type="component" value="Unassembled WGS sequence"/>
</dbReference>
<evidence type="ECO:0000256" key="1">
    <source>
        <dbReference type="SAM" id="Coils"/>
    </source>
</evidence>
<comment type="caution">
    <text evidence="2">The sequence shown here is derived from an EMBL/GenBank/DDBJ whole genome shotgun (WGS) entry which is preliminary data.</text>
</comment>